<organism evidence="1 2">
    <name type="scientific">Arthrospiribacter ruber</name>
    <dbReference type="NCBI Taxonomy" id="2487934"/>
    <lineage>
        <taxon>Bacteria</taxon>
        <taxon>Pseudomonadati</taxon>
        <taxon>Bacteroidota</taxon>
        <taxon>Cytophagia</taxon>
        <taxon>Cytophagales</taxon>
        <taxon>Cyclobacteriaceae</taxon>
        <taxon>Arthrospiribacter</taxon>
    </lineage>
</organism>
<dbReference type="EMBL" id="RPHB01000002">
    <property type="protein sequence ID" value="MBW3467057.1"/>
    <property type="molecule type" value="Genomic_DNA"/>
</dbReference>
<reference evidence="1 2" key="1">
    <citation type="journal article" date="2020" name="Syst. Appl. Microbiol.">
        <title>Arthrospiribacter ruber gen. nov., sp. nov., a novel bacterium isolated from Arthrospira cultures.</title>
        <authorList>
            <person name="Waleron M."/>
            <person name="Misztak A."/>
            <person name="Waleron M.M."/>
            <person name="Furmaniak M."/>
            <person name="Mrozik A."/>
            <person name="Waleron K."/>
        </authorList>
    </citation>
    <scope>NUCLEOTIDE SEQUENCE [LARGE SCALE GENOMIC DNA]</scope>
    <source>
        <strain evidence="1 2">DPMB0001</strain>
    </source>
</reference>
<dbReference type="Proteomes" id="UP000727490">
    <property type="component" value="Unassembled WGS sequence"/>
</dbReference>
<sequence length="72" mass="8799">MQISIESQQEILQLFSPDQDQVRNYFRQNDYPLEEADVFFFYYQSLGWRNENGTPLRDWKLAASSWMWNLEN</sequence>
<proteinExistence type="predicted"/>
<keyword evidence="2" id="KW-1185">Reference proteome</keyword>
<evidence type="ECO:0000313" key="2">
    <source>
        <dbReference type="Proteomes" id="UP000727490"/>
    </source>
</evidence>
<dbReference type="AlphaFoldDB" id="A0A951IVX4"/>
<comment type="caution">
    <text evidence="1">The sequence shown here is derived from an EMBL/GenBank/DDBJ whole genome shotgun (WGS) entry which is preliminary data.</text>
</comment>
<accession>A0A951IVX4</accession>
<protein>
    <submittedName>
        <fullName evidence="1">Uncharacterized protein</fullName>
    </submittedName>
</protein>
<evidence type="ECO:0000313" key="1">
    <source>
        <dbReference type="EMBL" id="MBW3467057.1"/>
    </source>
</evidence>
<dbReference type="RefSeq" id="WP_219287264.1">
    <property type="nucleotide sequence ID" value="NZ_RPHB01000002.1"/>
</dbReference>
<name>A0A951IVX4_9BACT</name>
<gene>
    <name evidence="1" type="ORF">EGN73_04430</name>
</gene>